<name>A0A1F5JLX5_9BACT</name>
<dbReference type="AlphaFoldDB" id="A0A1F5JLX5"/>
<proteinExistence type="predicted"/>
<accession>A0A1F5JLX5</accession>
<dbReference type="EMBL" id="MFCP01000004">
    <property type="protein sequence ID" value="OGE29596.1"/>
    <property type="molecule type" value="Genomic_DNA"/>
</dbReference>
<evidence type="ECO:0000313" key="1">
    <source>
        <dbReference type="EMBL" id="OGE29596.1"/>
    </source>
</evidence>
<reference evidence="1 2" key="1">
    <citation type="journal article" date="2016" name="Nat. Commun.">
        <title>Thousands of microbial genomes shed light on interconnected biogeochemical processes in an aquifer system.</title>
        <authorList>
            <person name="Anantharaman K."/>
            <person name="Brown C.T."/>
            <person name="Hug L.A."/>
            <person name="Sharon I."/>
            <person name="Castelle C.J."/>
            <person name="Probst A.J."/>
            <person name="Thomas B.C."/>
            <person name="Singh A."/>
            <person name="Wilkins M.J."/>
            <person name="Karaoz U."/>
            <person name="Brodie E.L."/>
            <person name="Williams K.H."/>
            <person name="Hubbard S.S."/>
            <person name="Banfield J.F."/>
        </authorList>
    </citation>
    <scope>NUCLEOTIDE SEQUENCE [LARGE SCALE GENOMIC DNA]</scope>
</reference>
<gene>
    <name evidence="1" type="ORF">A2867_00340</name>
</gene>
<comment type="caution">
    <text evidence="1">The sequence shown here is derived from an EMBL/GenBank/DDBJ whole genome shotgun (WGS) entry which is preliminary data.</text>
</comment>
<sequence>MNKNPKDTLLETLTIIGYTDDRDKFAEEFLNLCQQQAFLNLIQKLPKDKREELEKELSQGNSSQKLQEIIRKYFSIKKYTEALEEVTEKAFMGYIEKVLPILSASQKNNLQKFLSSLASAKTS</sequence>
<dbReference type="Proteomes" id="UP000177555">
    <property type="component" value="Unassembled WGS sequence"/>
</dbReference>
<protein>
    <submittedName>
        <fullName evidence="1">Uncharacterized protein</fullName>
    </submittedName>
</protein>
<evidence type="ECO:0000313" key="2">
    <source>
        <dbReference type="Proteomes" id="UP000177555"/>
    </source>
</evidence>
<organism evidence="1 2">
    <name type="scientific">Candidatus Daviesbacteria bacterium RIFCSPHIGHO2_01_FULL_40_11</name>
    <dbReference type="NCBI Taxonomy" id="1797762"/>
    <lineage>
        <taxon>Bacteria</taxon>
        <taxon>Candidatus Daviesiibacteriota</taxon>
    </lineage>
</organism>